<comment type="pathway">
    <text evidence="5 13">Amino-acid biosynthesis; L-threonine biosynthesis; L-threonine from L-aspartate: step 1/5.</text>
</comment>
<comment type="caution">
    <text evidence="18">The sequence shown here is derived from an EMBL/GenBank/DDBJ whole genome shotgun (WGS) entry which is preliminary data.</text>
</comment>
<keyword evidence="13" id="KW-0067">ATP-binding</keyword>
<evidence type="ECO:0000256" key="3">
    <source>
        <dbReference type="ARBA" id="ARBA00005056"/>
    </source>
</evidence>
<evidence type="ECO:0000256" key="9">
    <source>
        <dbReference type="ARBA" id="ARBA00023002"/>
    </source>
</evidence>
<dbReference type="InterPro" id="IPR001048">
    <property type="entry name" value="Asp/Glu/Uridylate_kinase"/>
</dbReference>
<evidence type="ECO:0000256" key="1">
    <source>
        <dbReference type="ARBA" id="ARBA00001920"/>
    </source>
</evidence>
<dbReference type="Gene3D" id="3.40.1160.10">
    <property type="entry name" value="Acetylglutamate kinase-like"/>
    <property type="match status" value="1"/>
</dbReference>
<organism evidence="18 19">
    <name type="scientific">Colwellia psychrerythraea</name>
    <name type="common">Vibrio psychroerythus</name>
    <dbReference type="NCBI Taxonomy" id="28229"/>
    <lineage>
        <taxon>Bacteria</taxon>
        <taxon>Pseudomonadati</taxon>
        <taxon>Pseudomonadota</taxon>
        <taxon>Gammaproteobacteria</taxon>
        <taxon>Alteromonadales</taxon>
        <taxon>Colwelliaceae</taxon>
        <taxon>Colwellia</taxon>
    </lineage>
</organism>
<dbReference type="GO" id="GO:0009089">
    <property type="term" value="P:lysine biosynthetic process via diaminopimelate"/>
    <property type="evidence" value="ECO:0007669"/>
    <property type="project" value="UniProtKB-UniRule"/>
</dbReference>
<evidence type="ECO:0000256" key="4">
    <source>
        <dbReference type="ARBA" id="ARBA00005062"/>
    </source>
</evidence>
<protein>
    <recommendedName>
        <fullName evidence="13">Bifunctional aspartokinase/homoserine dehydrogenase</fullName>
    </recommendedName>
    <domain>
        <recommendedName>
            <fullName evidence="13">Aspartokinase</fullName>
            <ecNumber evidence="13">2.7.2.4</ecNumber>
        </recommendedName>
    </domain>
    <domain>
        <recommendedName>
            <fullName evidence="13">Homoserine dehydrogenase</fullName>
            <ecNumber evidence="13">1.1.1.3</ecNumber>
        </recommendedName>
    </domain>
</protein>
<evidence type="ECO:0000256" key="6">
    <source>
        <dbReference type="ARBA" id="ARBA00022605"/>
    </source>
</evidence>
<evidence type="ECO:0000259" key="16">
    <source>
        <dbReference type="Pfam" id="PF00742"/>
    </source>
</evidence>
<proteinExistence type="inferred from homology"/>
<feature type="domain" description="Aspartate/glutamate/uridylate kinase" evidence="15">
    <location>
        <begin position="42"/>
        <end position="313"/>
    </location>
</feature>
<dbReference type="InterPro" id="IPR001342">
    <property type="entry name" value="HDH_cat"/>
</dbReference>
<evidence type="ECO:0000256" key="5">
    <source>
        <dbReference type="ARBA" id="ARBA00005139"/>
    </source>
</evidence>
<keyword evidence="8 13" id="KW-0521">NADP</keyword>
<dbReference type="Gene3D" id="3.40.50.720">
    <property type="entry name" value="NAD(P)-binding Rossmann-like Domain"/>
    <property type="match status" value="1"/>
</dbReference>
<dbReference type="UniPathway" id="UPA00050">
    <property type="reaction ID" value="UER00063"/>
</dbReference>
<dbReference type="InterPro" id="IPR036393">
    <property type="entry name" value="AceGlu_kinase-like_sf"/>
</dbReference>
<feature type="domain" description="Aspartate/homoserine dehydrogenase NAD-binding" evidence="17">
    <location>
        <begin position="488"/>
        <end position="616"/>
    </location>
</feature>
<dbReference type="EC" id="2.7.2.4" evidence="13"/>
<dbReference type="PROSITE" id="PS00324">
    <property type="entry name" value="ASPARTOKINASE"/>
    <property type="match status" value="1"/>
</dbReference>
<dbReference type="PANTHER" id="PTHR43070">
    <property type="match status" value="1"/>
</dbReference>
<dbReference type="PATRIC" id="fig|28229.4.peg.3376"/>
<dbReference type="OrthoDB" id="9799110at2"/>
<dbReference type="UniPathway" id="UPA00051">
    <property type="reaction ID" value="UER00462"/>
</dbReference>
<keyword evidence="9 13" id="KW-0560">Oxidoreductase</keyword>
<evidence type="ECO:0000313" key="19">
    <source>
        <dbReference type="Proteomes" id="UP000029843"/>
    </source>
</evidence>
<comment type="subunit">
    <text evidence="13">Homotetramer.</text>
</comment>
<reference evidence="18 19" key="1">
    <citation type="submission" date="2014-08" db="EMBL/GenBank/DDBJ databases">
        <title>Genomic and Phenotypic Diversity of Colwellia psychrerythraea strains from Disparate Marine Basins.</title>
        <authorList>
            <person name="Techtmann S.M."/>
            <person name="Stelling S.C."/>
            <person name="Utturkar S.M."/>
            <person name="Alshibli N."/>
            <person name="Harris A."/>
            <person name="Brown S.D."/>
            <person name="Hazen T.C."/>
        </authorList>
    </citation>
    <scope>NUCLEOTIDE SEQUENCE [LARGE SCALE GENOMIC DNA]</scope>
    <source>
        <strain evidence="18 19">ND2E</strain>
    </source>
</reference>
<evidence type="ECO:0000259" key="15">
    <source>
        <dbReference type="Pfam" id="PF00696"/>
    </source>
</evidence>
<dbReference type="RefSeq" id="WP_033095026.1">
    <property type="nucleotide sequence ID" value="NZ_JQED01000046.1"/>
</dbReference>
<dbReference type="GO" id="GO:0004412">
    <property type="term" value="F:homoserine dehydrogenase activity"/>
    <property type="evidence" value="ECO:0007669"/>
    <property type="project" value="UniProtKB-UniRule"/>
</dbReference>
<dbReference type="Pfam" id="PF00696">
    <property type="entry name" value="AA_kinase"/>
    <property type="match status" value="1"/>
</dbReference>
<keyword evidence="13" id="KW-0547">Nucleotide-binding</keyword>
<evidence type="ECO:0000256" key="8">
    <source>
        <dbReference type="ARBA" id="ARBA00022857"/>
    </source>
</evidence>
<evidence type="ECO:0000256" key="2">
    <source>
        <dbReference type="ARBA" id="ARBA00004986"/>
    </source>
</evidence>
<dbReference type="Proteomes" id="UP000029843">
    <property type="component" value="Unassembled WGS sequence"/>
</dbReference>
<dbReference type="InterPro" id="IPR042199">
    <property type="entry name" value="AsparK_Bifunc_asparK/hSer_DH"/>
</dbReference>
<evidence type="ECO:0000256" key="11">
    <source>
        <dbReference type="ARBA" id="ARBA00048841"/>
    </source>
</evidence>
<dbReference type="InterPro" id="IPR049638">
    <property type="entry name" value="AK-HD"/>
</dbReference>
<comment type="similarity">
    <text evidence="13">In the C-terminal section; belongs to the homoserine dehydrogenase family.</text>
</comment>
<evidence type="ECO:0000256" key="13">
    <source>
        <dbReference type="PIRNR" id="PIRNR000727"/>
    </source>
</evidence>
<dbReference type="GO" id="GO:0009090">
    <property type="term" value="P:homoserine biosynthetic process"/>
    <property type="evidence" value="ECO:0007669"/>
    <property type="project" value="UniProtKB-ARBA"/>
</dbReference>
<evidence type="ECO:0000259" key="17">
    <source>
        <dbReference type="Pfam" id="PF03447"/>
    </source>
</evidence>
<evidence type="ECO:0000256" key="14">
    <source>
        <dbReference type="SAM" id="MobiDB-lite"/>
    </source>
</evidence>
<dbReference type="InterPro" id="IPR019811">
    <property type="entry name" value="HDH_CS"/>
</dbReference>
<evidence type="ECO:0000256" key="10">
    <source>
        <dbReference type="ARBA" id="ARBA00023167"/>
    </source>
</evidence>
<dbReference type="Gene3D" id="1.20.120.1320">
    <property type="entry name" value="Aspartokinase, catalytic domain"/>
    <property type="match status" value="1"/>
</dbReference>
<comment type="cofactor">
    <cofactor evidence="1">
        <name>a metal cation</name>
        <dbReference type="ChEBI" id="CHEBI:25213"/>
    </cofactor>
</comment>
<accession>A0A099KER9</accession>
<comment type="catalytic activity">
    <reaction evidence="13">
        <text>L-aspartate + ATP = 4-phospho-L-aspartate + ADP</text>
        <dbReference type="Rhea" id="RHEA:23776"/>
        <dbReference type="ChEBI" id="CHEBI:29991"/>
        <dbReference type="ChEBI" id="CHEBI:30616"/>
        <dbReference type="ChEBI" id="CHEBI:57535"/>
        <dbReference type="ChEBI" id="CHEBI:456216"/>
        <dbReference type="EC" id="2.7.2.4"/>
    </reaction>
</comment>
<dbReference type="NCBIfam" id="NF007003">
    <property type="entry name" value="PRK09466.1"/>
    <property type="match status" value="1"/>
</dbReference>
<sequence length="848" mass="92826">MKQENTTLKNANENKASFSNENVEHDLVTEFATENKLAKHAIQVHKFGGSSLATPKCINRALEIIRENCQLNDIVVVSANGKTTDRLFALYSLVEETMVEQAIQHSDELTQAIDDLAQEQATLITELLNANNTKQLLLRLNKDIAQLTTWLSGDIVQHHNDILALGEVWSARLLSALLNEQVCPSNSIDSRDFLVIDNEQSCVVDTALSTVQLRERRQFGKLAVITGYISKDSRGKSCTLGRNGSDYSATIIASLVAAGNVTLWTDVDGIYSADPRVVPSARKLHRLPNGVAKELGRLGNPVLHAKTLLPLINPLSEHHTHLHVASSFDAQVIGTEIGKFGQIAKQELSVTYLNDLLLAQSVSFIGEAAARAKAEFSPICIDDQKGFMVITQGQQKALSDWLASHDVEISFKPVAIIATVGHRVAERGDIRARFKRSLKAAKPLNLVGSDNNHSVIAILPDPCSIELLNTVHHEMTKDARHIGLVVAGMGNIGERFLELLPAQLNKVYALENLHLVGLLSSKKALINNDGIDVNQATSLFAQEAQSYDHEQLLSWLTQNPYDELIVVDITPSEDFSLLYEQIFSLGVHVIGANKWAASSSTAHYNNLVNTADSHNSLWLGNTTVGAGLPINYAIDDLLQSGDSISELSGIFSGTLSWLFETYDGSSKFSELLLNALAQGITEPDPREDLSGRDVQRKLLILARKAGFELALEDIDCQNLVPEALQKLSTNDFLARANELDEYFATALTEANSKDACIRYVARFQHNEKTGISAKVSLEVLPQGDAFANLTPCDNIFQISSQWYQDNPLIIRGPGAGRDVTAGGLHSDLVKICQQLAHKQSQVKIKGIN</sequence>
<evidence type="ECO:0000256" key="12">
    <source>
        <dbReference type="ARBA" id="ARBA00049031"/>
    </source>
</evidence>
<keyword evidence="7" id="KW-0791">Threonine biosynthesis</keyword>
<evidence type="ECO:0000256" key="7">
    <source>
        <dbReference type="ARBA" id="ARBA00022697"/>
    </source>
</evidence>
<comment type="catalytic activity">
    <reaction evidence="12">
        <text>L-homoserine + NAD(+) = L-aspartate 4-semialdehyde + NADH + H(+)</text>
        <dbReference type="Rhea" id="RHEA:15757"/>
        <dbReference type="ChEBI" id="CHEBI:15378"/>
        <dbReference type="ChEBI" id="CHEBI:57476"/>
        <dbReference type="ChEBI" id="CHEBI:57540"/>
        <dbReference type="ChEBI" id="CHEBI:57945"/>
        <dbReference type="ChEBI" id="CHEBI:537519"/>
        <dbReference type="EC" id="1.1.1.3"/>
    </reaction>
    <physiologicalReaction direction="right-to-left" evidence="12">
        <dbReference type="Rhea" id="RHEA:15759"/>
    </physiologicalReaction>
</comment>
<comment type="catalytic activity">
    <reaction evidence="11">
        <text>L-homoserine + NADP(+) = L-aspartate 4-semialdehyde + NADPH + H(+)</text>
        <dbReference type="Rhea" id="RHEA:15761"/>
        <dbReference type="ChEBI" id="CHEBI:15378"/>
        <dbReference type="ChEBI" id="CHEBI:57476"/>
        <dbReference type="ChEBI" id="CHEBI:57783"/>
        <dbReference type="ChEBI" id="CHEBI:58349"/>
        <dbReference type="ChEBI" id="CHEBI:537519"/>
        <dbReference type="EC" id="1.1.1.3"/>
    </reaction>
    <physiologicalReaction direction="right-to-left" evidence="11">
        <dbReference type="Rhea" id="RHEA:15763"/>
    </physiologicalReaction>
</comment>
<comment type="pathway">
    <text evidence="13">Amino-acid biosynthesis; L-lysine biosynthesis via DAP pathway; (S)-tetrahydrodipicolinate from L-aspartate: step 1/4.</text>
</comment>
<dbReference type="GO" id="GO:0004072">
    <property type="term" value="F:aspartate kinase activity"/>
    <property type="evidence" value="ECO:0007669"/>
    <property type="project" value="UniProtKB-UniRule"/>
</dbReference>
<comment type="similarity">
    <text evidence="13">In the N-terminal section; belongs to the aspartokinase family.</text>
</comment>
<dbReference type="GO" id="GO:0050661">
    <property type="term" value="F:NADP binding"/>
    <property type="evidence" value="ECO:0007669"/>
    <property type="project" value="UniProtKB-UniRule"/>
</dbReference>
<dbReference type="InterPro" id="IPR005106">
    <property type="entry name" value="Asp/hSer_DH_NAD-bd"/>
</dbReference>
<dbReference type="EMBL" id="JQED01000046">
    <property type="protein sequence ID" value="KGJ88502.1"/>
    <property type="molecule type" value="Genomic_DNA"/>
</dbReference>
<dbReference type="GO" id="GO:0009086">
    <property type="term" value="P:methionine biosynthetic process"/>
    <property type="evidence" value="ECO:0007669"/>
    <property type="project" value="UniProtKB-KW"/>
</dbReference>
<dbReference type="Gene3D" id="3.30.360.10">
    <property type="entry name" value="Dihydrodipicolinate Reductase, domain 2"/>
    <property type="match status" value="1"/>
</dbReference>
<dbReference type="FunFam" id="3.30.360.10:FF:000006">
    <property type="entry name" value="Bifunctional aspartokinase/homoserine dehydrogenase"/>
    <property type="match status" value="1"/>
</dbReference>
<dbReference type="Pfam" id="PF00742">
    <property type="entry name" value="Homoserine_dh"/>
    <property type="match status" value="1"/>
</dbReference>
<dbReference type="Pfam" id="PF03447">
    <property type="entry name" value="NAD_binding_3"/>
    <property type="match status" value="1"/>
</dbReference>
<keyword evidence="13" id="KW-0808">Transferase</keyword>
<feature type="region of interest" description="Disordered" evidence="14">
    <location>
        <begin position="1"/>
        <end position="20"/>
    </location>
</feature>
<dbReference type="GO" id="GO:0009088">
    <property type="term" value="P:threonine biosynthetic process"/>
    <property type="evidence" value="ECO:0007669"/>
    <property type="project" value="UniProtKB-UniRule"/>
</dbReference>
<dbReference type="InterPro" id="IPR036291">
    <property type="entry name" value="NAD(P)-bd_dom_sf"/>
</dbReference>
<dbReference type="InterPro" id="IPR011147">
    <property type="entry name" value="Bifunc_Aspkin/hSer_DH"/>
</dbReference>
<keyword evidence="6 13" id="KW-0028">Amino-acid biosynthesis</keyword>
<feature type="domain" description="Homoserine dehydrogenase catalytic" evidence="16">
    <location>
        <begin position="629"/>
        <end position="829"/>
    </location>
</feature>
<dbReference type="SUPFAM" id="SSF55347">
    <property type="entry name" value="Glyceraldehyde-3-phosphate dehydrogenase-like, C-terminal domain"/>
    <property type="match status" value="1"/>
</dbReference>
<dbReference type="InterPro" id="IPR018042">
    <property type="entry name" value="Aspartate_kinase_CS"/>
</dbReference>
<comment type="pathway">
    <text evidence="2 13">Amino-acid biosynthesis; L-methionine biosynthesis via de novo pathway; L-homoserine from L-aspartate: step 1/3.</text>
</comment>
<evidence type="ECO:0000313" key="18">
    <source>
        <dbReference type="EMBL" id="KGJ88502.1"/>
    </source>
</evidence>
<keyword evidence="13" id="KW-0418">Kinase</keyword>
<dbReference type="SUPFAM" id="SSF53633">
    <property type="entry name" value="Carbamate kinase-like"/>
    <property type="match status" value="1"/>
</dbReference>
<comment type="pathway">
    <text evidence="3 13">Amino-acid biosynthesis; L-threonine biosynthesis; L-threonine from L-aspartate: step 3/5.</text>
</comment>
<name>A0A099KER9_COLPS</name>
<dbReference type="EC" id="1.1.1.3" evidence="13"/>
<dbReference type="SUPFAM" id="SSF51735">
    <property type="entry name" value="NAD(P)-binding Rossmann-fold domains"/>
    <property type="match status" value="1"/>
</dbReference>
<gene>
    <name evidence="18" type="ORF">ND2E_4037</name>
</gene>
<dbReference type="PANTHER" id="PTHR43070:SF5">
    <property type="entry name" value="HOMOSERINE DEHYDROGENASE"/>
    <property type="match status" value="1"/>
</dbReference>
<keyword evidence="10" id="KW-0486">Methionine biosynthesis</keyword>
<dbReference type="AlphaFoldDB" id="A0A099KER9"/>
<dbReference type="GO" id="GO:0005524">
    <property type="term" value="F:ATP binding"/>
    <property type="evidence" value="ECO:0007669"/>
    <property type="project" value="UniProtKB-UniRule"/>
</dbReference>
<dbReference type="PROSITE" id="PS01042">
    <property type="entry name" value="HOMOSER_DHGENASE"/>
    <property type="match status" value="1"/>
</dbReference>
<dbReference type="PIRSF" id="PIRSF000727">
    <property type="entry name" value="ThrA"/>
    <property type="match status" value="1"/>
</dbReference>
<comment type="pathway">
    <text evidence="4 13">Amino-acid biosynthesis; L-methionine biosynthesis via de novo pathway; L-homoserine from L-aspartate: step 3/3.</text>
</comment>
<dbReference type="UniPathway" id="UPA00034">
    <property type="reaction ID" value="UER00015"/>
</dbReference>